<dbReference type="NCBIfam" id="TIGR00756">
    <property type="entry name" value="PPR"/>
    <property type="match status" value="3"/>
</dbReference>
<sequence length="213" mass="23545">MPPHPSSLSSPPHPPPSPLLRLPSQRKPCSSRSVIISIQRSNLVARSSQSRDSHGASVYRTGAVLTQPSVVQEKRSCPVRVQYLAERIRAVPARDRVEFVRHLRRDGQMGSLSGANNLLAALAVAREPDVALQVFDEMPAHGLVPDVWTFSTLIVCHCSKNSLDDATRILDFMVENELCPSVATFTTLVNSFCRKGEMQKAFAFQSPSFQQHM</sequence>
<feature type="repeat" description="PPR" evidence="3">
    <location>
        <begin position="111"/>
        <end position="145"/>
    </location>
</feature>
<dbReference type="AlphaFoldDB" id="A0ABD3LRX7"/>
<evidence type="ECO:0000256" key="1">
    <source>
        <dbReference type="ARBA" id="ARBA00007626"/>
    </source>
</evidence>
<dbReference type="Pfam" id="PF12854">
    <property type="entry name" value="PPR_1"/>
    <property type="match status" value="2"/>
</dbReference>
<dbReference type="PANTHER" id="PTHR47447:SF17">
    <property type="entry name" value="OS12G0638900 PROTEIN"/>
    <property type="match status" value="1"/>
</dbReference>
<dbReference type="InterPro" id="IPR002885">
    <property type="entry name" value="PPR_rpt"/>
</dbReference>
<dbReference type="InterPro" id="IPR011990">
    <property type="entry name" value="TPR-like_helical_dom_sf"/>
</dbReference>
<feature type="compositionally biased region" description="Pro residues" evidence="4">
    <location>
        <begin position="1"/>
        <end position="18"/>
    </location>
</feature>
<feature type="region of interest" description="Disordered" evidence="4">
    <location>
        <begin position="1"/>
        <end position="25"/>
    </location>
</feature>
<comment type="similarity">
    <text evidence="1">Belongs to the PPR family. P subfamily.</text>
</comment>
<keyword evidence="6" id="KW-1185">Reference proteome</keyword>
<name>A0ABD3LRX7_EUCGL</name>
<evidence type="ECO:0000256" key="3">
    <source>
        <dbReference type="PROSITE-ProRule" id="PRU00708"/>
    </source>
</evidence>
<dbReference type="Gene3D" id="1.25.40.10">
    <property type="entry name" value="Tetratricopeptide repeat domain"/>
    <property type="match status" value="1"/>
</dbReference>
<evidence type="ECO:0008006" key="7">
    <source>
        <dbReference type="Google" id="ProtNLM"/>
    </source>
</evidence>
<protein>
    <recommendedName>
        <fullName evidence="7">Pentatricopeptide repeat-containing protein</fullName>
    </recommendedName>
</protein>
<evidence type="ECO:0000313" key="5">
    <source>
        <dbReference type="EMBL" id="KAL3753398.1"/>
    </source>
</evidence>
<dbReference type="EMBL" id="JBJKBG010000001">
    <property type="protein sequence ID" value="KAL3753398.1"/>
    <property type="molecule type" value="Genomic_DNA"/>
</dbReference>
<dbReference type="PANTHER" id="PTHR47447">
    <property type="entry name" value="OS03G0856100 PROTEIN"/>
    <property type="match status" value="1"/>
</dbReference>
<reference evidence="5 6" key="1">
    <citation type="submission" date="2024-11" db="EMBL/GenBank/DDBJ databases">
        <title>Chromosome-level genome assembly of Eucalyptus globulus Labill. provides insights into its genome evolution.</title>
        <authorList>
            <person name="Li X."/>
        </authorList>
    </citation>
    <scope>NUCLEOTIDE SEQUENCE [LARGE SCALE GENOMIC DNA]</scope>
    <source>
        <strain evidence="5">CL2024</strain>
        <tissue evidence="5">Fresh tender leaves</tissue>
    </source>
</reference>
<dbReference type="PROSITE" id="PS51375">
    <property type="entry name" value="PPR"/>
    <property type="match status" value="2"/>
</dbReference>
<comment type="caution">
    <text evidence="5">The sequence shown here is derived from an EMBL/GenBank/DDBJ whole genome shotgun (WGS) entry which is preliminary data.</text>
</comment>
<dbReference type="Proteomes" id="UP001634007">
    <property type="component" value="Unassembled WGS sequence"/>
</dbReference>
<organism evidence="5 6">
    <name type="scientific">Eucalyptus globulus</name>
    <name type="common">Tasmanian blue gum</name>
    <dbReference type="NCBI Taxonomy" id="34317"/>
    <lineage>
        <taxon>Eukaryota</taxon>
        <taxon>Viridiplantae</taxon>
        <taxon>Streptophyta</taxon>
        <taxon>Embryophyta</taxon>
        <taxon>Tracheophyta</taxon>
        <taxon>Spermatophyta</taxon>
        <taxon>Magnoliopsida</taxon>
        <taxon>eudicotyledons</taxon>
        <taxon>Gunneridae</taxon>
        <taxon>Pentapetalae</taxon>
        <taxon>rosids</taxon>
        <taxon>malvids</taxon>
        <taxon>Myrtales</taxon>
        <taxon>Myrtaceae</taxon>
        <taxon>Myrtoideae</taxon>
        <taxon>Eucalypteae</taxon>
        <taxon>Eucalyptus</taxon>
    </lineage>
</organism>
<evidence type="ECO:0000256" key="2">
    <source>
        <dbReference type="ARBA" id="ARBA00022737"/>
    </source>
</evidence>
<proteinExistence type="inferred from homology"/>
<evidence type="ECO:0000256" key="4">
    <source>
        <dbReference type="SAM" id="MobiDB-lite"/>
    </source>
</evidence>
<feature type="repeat" description="PPR" evidence="3">
    <location>
        <begin position="146"/>
        <end position="180"/>
    </location>
</feature>
<keyword evidence="2" id="KW-0677">Repeat</keyword>
<accession>A0ABD3LRX7</accession>
<gene>
    <name evidence="5" type="ORF">ACJRO7_000744</name>
</gene>
<evidence type="ECO:0000313" key="6">
    <source>
        <dbReference type="Proteomes" id="UP001634007"/>
    </source>
</evidence>